<comment type="caution">
    <text evidence="1">The sequence shown here is derived from an EMBL/GenBank/DDBJ whole genome shotgun (WGS) entry which is preliminary data.</text>
</comment>
<reference evidence="2" key="1">
    <citation type="submission" date="2023-07" db="EMBL/GenBank/DDBJ databases">
        <title>Whole genome shotgun sequence of Streptomyces achromogenes subsp. rubradiris NBRC 14000.</title>
        <authorList>
            <person name="Komaki H."/>
            <person name="Tamura T."/>
        </authorList>
    </citation>
    <scope>NUCLEOTIDE SEQUENCE [LARGE SCALE GENOMIC DNA]</scope>
    <source>
        <strain evidence="2">NBRC 14000</strain>
    </source>
</reference>
<dbReference type="Proteomes" id="UP000646738">
    <property type="component" value="Unassembled WGS sequence"/>
</dbReference>
<dbReference type="EMBL" id="BNEA01000007">
    <property type="protein sequence ID" value="GHI52152.1"/>
    <property type="molecule type" value="Genomic_DNA"/>
</dbReference>
<dbReference type="Gene3D" id="3.40.50.720">
    <property type="entry name" value="NAD(P)-binding Rossmann-like Domain"/>
    <property type="match status" value="1"/>
</dbReference>
<proteinExistence type="predicted"/>
<organism evidence="1 2">
    <name type="scientific">Streptomyces rubradiris</name>
    <name type="common">Streptomyces achromogenes subsp. rubradiris</name>
    <dbReference type="NCBI Taxonomy" id="285531"/>
    <lineage>
        <taxon>Bacteria</taxon>
        <taxon>Bacillati</taxon>
        <taxon>Actinomycetota</taxon>
        <taxon>Actinomycetes</taxon>
        <taxon>Kitasatosporales</taxon>
        <taxon>Streptomycetaceae</taxon>
        <taxon>Streptomyces</taxon>
    </lineage>
</organism>
<keyword evidence="2" id="KW-1185">Reference proteome</keyword>
<dbReference type="Pfam" id="PF00106">
    <property type="entry name" value="adh_short"/>
    <property type="match status" value="1"/>
</dbReference>
<dbReference type="InterPro" id="IPR002347">
    <property type="entry name" value="SDR_fam"/>
</dbReference>
<protein>
    <recommendedName>
        <fullName evidence="3">SDR family NAD(P)-dependent oxidoreductase</fullName>
    </recommendedName>
</protein>
<evidence type="ECO:0008006" key="3">
    <source>
        <dbReference type="Google" id="ProtNLM"/>
    </source>
</evidence>
<accession>A0ABQ3R8I7</accession>
<dbReference type="InterPro" id="IPR036291">
    <property type="entry name" value="NAD(P)-bd_dom_sf"/>
</dbReference>
<evidence type="ECO:0000313" key="1">
    <source>
        <dbReference type="EMBL" id="GHI52152.1"/>
    </source>
</evidence>
<sequence length="63" mass="6690">MAGMGDDRRDADFAGKVAVVTGGARGVGRKTVALLSARGARVVAVDLRPETEDCQRSFPVSWR</sequence>
<gene>
    <name evidence="1" type="ORF">Srubr_19980</name>
</gene>
<name>A0ABQ3R8I7_STRRR</name>
<dbReference type="SUPFAM" id="SSF51735">
    <property type="entry name" value="NAD(P)-binding Rossmann-fold domains"/>
    <property type="match status" value="1"/>
</dbReference>
<evidence type="ECO:0000313" key="2">
    <source>
        <dbReference type="Proteomes" id="UP000646738"/>
    </source>
</evidence>